<keyword evidence="3" id="KW-1185">Reference proteome</keyword>
<keyword evidence="2" id="KW-0614">Plasmid</keyword>
<evidence type="ECO:0000313" key="2">
    <source>
        <dbReference type="EMBL" id="QUS59154.1"/>
    </source>
</evidence>
<feature type="transmembrane region" description="Helical" evidence="1">
    <location>
        <begin position="38"/>
        <end position="59"/>
    </location>
</feature>
<reference evidence="2 3" key="1">
    <citation type="journal article" date="2021" name="Angew. Chem. Int. Ed. Engl.">
        <title>A novel family of nonribosomal peptides modulate collective behavior in Pseudovibrio bacteria isolated from marine sponges.</title>
        <authorList>
            <person name="Ioca L.P."/>
            <person name="Dai Y."/>
            <person name="Kunakom S."/>
            <person name="Diaz-Espinosa J."/>
            <person name="Krunic A."/>
            <person name="Crnkovic C.M."/>
            <person name="Orjala J."/>
            <person name="Sanchez L.M."/>
            <person name="Ferreira A.G."/>
            <person name="Berlinck R.G.S."/>
            <person name="Eustaquio A.S."/>
        </authorList>
    </citation>
    <scope>NUCLEOTIDE SEQUENCE [LARGE SCALE GENOMIC DNA]</scope>
    <source>
        <strain evidence="2 3">Ab134</strain>
        <plasmid evidence="2 3">pAb134-04</plasmid>
    </source>
</reference>
<organism evidence="2 3">
    <name type="scientific">Pseudovibrio brasiliensis</name>
    <dbReference type="NCBI Taxonomy" id="1898042"/>
    <lineage>
        <taxon>Bacteria</taxon>
        <taxon>Pseudomonadati</taxon>
        <taxon>Pseudomonadota</taxon>
        <taxon>Alphaproteobacteria</taxon>
        <taxon>Hyphomicrobiales</taxon>
        <taxon>Stappiaceae</taxon>
        <taxon>Pseudovibrio</taxon>
    </lineage>
</organism>
<accession>A0ABX8AZZ7</accession>
<dbReference type="Proteomes" id="UP000680706">
    <property type="component" value="Plasmid pAb134-04"/>
</dbReference>
<keyword evidence="1" id="KW-0812">Transmembrane</keyword>
<dbReference type="RefSeq" id="WP_075701393.1">
    <property type="nucleotide sequence ID" value="NZ_CP074130.1"/>
</dbReference>
<sequence>MSGTKKAFRPIIDALRIIAGILRNFFARFDITLTWRGLAVIGAFCLIIFSFCVIALELLPSSFFAKTTFVATLEAQNLSLRVGETNAVISGVSGTRISLHDLAEEPFDATGQSNDLTQLLETENNKPSSQIIYAKTSNATHLELDSFFIPAGQAMELSTSGKNKFISLQLIEEDSNKQSNATIVWKGQVTSGVNSTPTVQQIGSKRWSAIAPLVQIDGPHIDGLIYSPIDVVGISTDRLRLYGSKQIATSSLLSGDIQFYFGSYPNEPVALRPGEFTKFTNLNAQLANLTLTENGVQFVLVGEASSVKVGFLENLREIHPSLLDGLRSVQSLIIIISSIFALLLAGLSAVSLGKQD</sequence>
<dbReference type="EMBL" id="CP074130">
    <property type="protein sequence ID" value="QUS59154.1"/>
    <property type="molecule type" value="Genomic_DNA"/>
</dbReference>
<proteinExistence type="predicted"/>
<keyword evidence="1" id="KW-1133">Transmembrane helix</keyword>
<keyword evidence="1" id="KW-0472">Membrane</keyword>
<evidence type="ECO:0008006" key="4">
    <source>
        <dbReference type="Google" id="ProtNLM"/>
    </source>
</evidence>
<feature type="transmembrane region" description="Helical" evidence="1">
    <location>
        <begin position="332"/>
        <end position="353"/>
    </location>
</feature>
<gene>
    <name evidence="2" type="ORF">KGB56_26535</name>
</gene>
<evidence type="ECO:0000256" key="1">
    <source>
        <dbReference type="SAM" id="Phobius"/>
    </source>
</evidence>
<geneLocation type="plasmid" evidence="2 3">
    <name>pAb134-04</name>
</geneLocation>
<protein>
    <recommendedName>
        <fullName evidence="4">MacB-like periplasmic core domain-containing protein</fullName>
    </recommendedName>
</protein>
<name>A0ABX8AZZ7_9HYPH</name>
<evidence type="ECO:0000313" key="3">
    <source>
        <dbReference type="Proteomes" id="UP000680706"/>
    </source>
</evidence>